<reference evidence="2 3" key="1">
    <citation type="submission" date="2019-01" db="EMBL/GenBank/DDBJ databases">
        <title>Draft genome sequence of Psathyrella aberdarensis IHI B618.</title>
        <authorList>
            <person name="Buettner E."/>
            <person name="Kellner H."/>
        </authorList>
    </citation>
    <scope>NUCLEOTIDE SEQUENCE [LARGE SCALE GENOMIC DNA]</scope>
    <source>
        <strain evidence="2 3">IHI B618</strain>
    </source>
</reference>
<organism evidence="2 3">
    <name type="scientific">Candolleomyces aberdarensis</name>
    <dbReference type="NCBI Taxonomy" id="2316362"/>
    <lineage>
        <taxon>Eukaryota</taxon>
        <taxon>Fungi</taxon>
        <taxon>Dikarya</taxon>
        <taxon>Basidiomycota</taxon>
        <taxon>Agaricomycotina</taxon>
        <taxon>Agaricomycetes</taxon>
        <taxon>Agaricomycetidae</taxon>
        <taxon>Agaricales</taxon>
        <taxon>Agaricineae</taxon>
        <taxon>Psathyrellaceae</taxon>
        <taxon>Candolleomyces</taxon>
    </lineage>
</organism>
<name>A0A4V1Q3Z6_9AGAR</name>
<feature type="region of interest" description="Disordered" evidence="1">
    <location>
        <begin position="22"/>
        <end position="139"/>
    </location>
</feature>
<comment type="caution">
    <text evidence="2">The sequence shown here is derived from an EMBL/GenBank/DDBJ whole genome shotgun (WGS) entry which is preliminary data.</text>
</comment>
<evidence type="ECO:0000313" key="3">
    <source>
        <dbReference type="Proteomes" id="UP000290288"/>
    </source>
</evidence>
<dbReference type="OrthoDB" id="2687798at2759"/>
<dbReference type="EMBL" id="SDEE01000155">
    <property type="protein sequence ID" value="RXW20318.1"/>
    <property type="molecule type" value="Genomic_DNA"/>
</dbReference>
<evidence type="ECO:0000313" key="2">
    <source>
        <dbReference type="EMBL" id="RXW20318.1"/>
    </source>
</evidence>
<gene>
    <name evidence="2" type="ORF">EST38_g5545</name>
</gene>
<protein>
    <submittedName>
        <fullName evidence="2">Uncharacterized protein</fullName>
    </submittedName>
</protein>
<feature type="compositionally biased region" description="Basic and acidic residues" evidence="1">
    <location>
        <begin position="110"/>
        <end position="139"/>
    </location>
</feature>
<proteinExistence type="predicted"/>
<accession>A0A4V1Q3Z6</accession>
<dbReference type="AlphaFoldDB" id="A0A4V1Q3Z6"/>
<dbReference type="Proteomes" id="UP000290288">
    <property type="component" value="Unassembled WGS sequence"/>
</dbReference>
<keyword evidence="3" id="KW-1185">Reference proteome</keyword>
<sequence length="139" mass="15099">MFRLISQSRSLATACSSHYGRMAPASSRMLSSKPKDSSSHTADSYAKDDVDPTPPQDSSIFRVDNSGSETSQKPYEPATGQWSRAGAQTSEYEHSRGNYTTEGGPGLRYGAKEEYSKEKGPETPKRDEGPESKSRGGRA</sequence>
<evidence type="ECO:0000256" key="1">
    <source>
        <dbReference type="SAM" id="MobiDB-lite"/>
    </source>
</evidence>
<feature type="compositionally biased region" description="Polar residues" evidence="1">
    <location>
        <begin position="80"/>
        <end position="90"/>
    </location>
</feature>